<dbReference type="Proteomes" id="UP000294947">
    <property type="component" value="Unassembled WGS sequence"/>
</dbReference>
<dbReference type="SMART" id="SM00530">
    <property type="entry name" value="HTH_XRE"/>
    <property type="match status" value="1"/>
</dbReference>
<dbReference type="Pfam" id="PF13560">
    <property type="entry name" value="HTH_31"/>
    <property type="match status" value="1"/>
</dbReference>
<evidence type="ECO:0000313" key="3">
    <source>
        <dbReference type="Proteomes" id="UP000294947"/>
    </source>
</evidence>
<dbReference type="AlphaFoldDB" id="A0A4R4YF64"/>
<dbReference type="RefSeq" id="WP_132490260.1">
    <property type="nucleotide sequence ID" value="NZ_SMKW01000044.1"/>
</dbReference>
<protein>
    <submittedName>
        <fullName evidence="2">XRE family transcriptional regulator</fullName>
    </submittedName>
</protein>
<accession>A0A4R4YF64</accession>
<comment type="caution">
    <text evidence="2">The sequence shown here is derived from an EMBL/GenBank/DDBJ whole genome shotgun (WGS) entry which is preliminary data.</text>
</comment>
<feature type="domain" description="HTH cro/C1-type" evidence="1">
    <location>
        <begin position="27"/>
        <end position="83"/>
    </location>
</feature>
<dbReference type="OrthoDB" id="4285266at2"/>
<name>A0A4R4YF64_9PSEU</name>
<organism evidence="2 3">
    <name type="scientific">Saccharopolyspora elongata</name>
    <dbReference type="NCBI Taxonomy" id="2530387"/>
    <lineage>
        <taxon>Bacteria</taxon>
        <taxon>Bacillati</taxon>
        <taxon>Actinomycetota</taxon>
        <taxon>Actinomycetes</taxon>
        <taxon>Pseudonocardiales</taxon>
        <taxon>Pseudonocardiaceae</taxon>
        <taxon>Saccharopolyspora</taxon>
    </lineage>
</organism>
<dbReference type="PROSITE" id="PS50943">
    <property type="entry name" value="HTH_CROC1"/>
    <property type="match status" value="1"/>
</dbReference>
<dbReference type="CDD" id="cd00093">
    <property type="entry name" value="HTH_XRE"/>
    <property type="match status" value="1"/>
</dbReference>
<proteinExistence type="predicted"/>
<dbReference type="GO" id="GO:0003677">
    <property type="term" value="F:DNA binding"/>
    <property type="evidence" value="ECO:0007669"/>
    <property type="project" value="InterPro"/>
</dbReference>
<dbReference type="InterPro" id="IPR043917">
    <property type="entry name" value="DUF5753"/>
</dbReference>
<dbReference type="InterPro" id="IPR001387">
    <property type="entry name" value="Cro/C1-type_HTH"/>
</dbReference>
<gene>
    <name evidence="2" type="ORF">E1288_28270</name>
</gene>
<sequence length="294" mass="33236">MADLTDDLLDDEGPGPNLRRRELGRELRALREQAGKKVADAAKYAGLTVTTINRIEGGKQVILPRNVRLLCQFYGVEAPMSDHLVRQAEESNERGWWAMYSDNMPDWFEKYVGLESDAAELWNYSATAVDGLLQTPEYAEAFFAVRPDGEERGIRRAVELRQARQERVNRANHPTHLHVIHDEAAMRRMVGGPEVIRDQLQYLVKAADRPNITVQVVPFSIGAYPGGNSSFSMIRFPEGFDDMDAVYLENQRGAVWLERPADIKHYGEVFARLRNVALSPEKSVEFMASLAMSL</sequence>
<reference evidence="2 3" key="1">
    <citation type="submission" date="2019-03" db="EMBL/GenBank/DDBJ databases">
        <title>Draft genome sequences of novel Actinobacteria.</title>
        <authorList>
            <person name="Sahin N."/>
            <person name="Ay H."/>
            <person name="Saygin H."/>
        </authorList>
    </citation>
    <scope>NUCLEOTIDE SEQUENCE [LARGE SCALE GENOMIC DNA]</scope>
    <source>
        <strain evidence="2 3">7K502</strain>
    </source>
</reference>
<dbReference type="EMBL" id="SMKW01000044">
    <property type="protein sequence ID" value="TDD42790.1"/>
    <property type="molecule type" value="Genomic_DNA"/>
</dbReference>
<dbReference type="Gene3D" id="1.10.260.40">
    <property type="entry name" value="lambda repressor-like DNA-binding domains"/>
    <property type="match status" value="1"/>
</dbReference>
<keyword evidence="3" id="KW-1185">Reference proteome</keyword>
<dbReference type="SUPFAM" id="SSF47413">
    <property type="entry name" value="lambda repressor-like DNA-binding domains"/>
    <property type="match status" value="1"/>
</dbReference>
<dbReference type="Pfam" id="PF19054">
    <property type="entry name" value="DUF5753"/>
    <property type="match status" value="1"/>
</dbReference>
<evidence type="ECO:0000313" key="2">
    <source>
        <dbReference type="EMBL" id="TDD42790.1"/>
    </source>
</evidence>
<evidence type="ECO:0000259" key="1">
    <source>
        <dbReference type="PROSITE" id="PS50943"/>
    </source>
</evidence>
<dbReference type="InterPro" id="IPR010982">
    <property type="entry name" value="Lambda_DNA-bd_dom_sf"/>
</dbReference>